<dbReference type="Proteomes" id="UP001596368">
    <property type="component" value="Unassembled WGS sequence"/>
</dbReference>
<proteinExistence type="predicted"/>
<protein>
    <recommendedName>
        <fullName evidence="3">Small CPxCG-related zinc finger protein</fullName>
    </recommendedName>
</protein>
<dbReference type="AlphaFoldDB" id="A0ABD5XPV4"/>
<comment type="caution">
    <text evidence="1">The sequence shown here is derived from an EMBL/GenBank/DDBJ whole genome shotgun (WGS) entry which is preliminary data.</text>
</comment>
<sequence>MGPTDRAVFTCADCGASAPSFGIDYDRLGYPVCPACEAVESPLGGPGARVRP</sequence>
<evidence type="ECO:0000313" key="2">
    <source>
        <dbReference type="Proteomes" id="UP001596368"/>
    </source>
</evidence>
<reference evidence="1 2" key="1">
    <citation type="journal article" date="2019" name="Int. J. Syst. Evol. Microbiol.">
        <title>The Global Catalogue of Microorganisms (GCM) 10K type strain sequencing project: providing services to taxonomists for standard genome sequencing and annotation.</title>
        <authorList>
            <consortium name="The Broad Institute Genomics Platform"/>
            <consortium name="The Broad Institute Genome Sequencing Center for Infectious Disease"/>
            <person name="Wu L."/>
            <person name="Ma J."/>
        </authorList>
    </citation>
    <scope>NUCLEOTIDE SEQUENCE [LARGE SCALE GENOMIC DNA]</scope>
    <source>
        <strain evidence="1 2">DT92</strain>
    </source>
</reference>
<evidence type="ECO:0000313" key="1">
    <source>
        <dbReference type="EMBL" id="MFC7135581.1"/>
    </source>
</evidence>
<dbReference type="EMBL" id="JBHSZG010000001">
    <property type="protein sequence ID" value="MFC7135581.1"/>
    <property type="molecule type" value="Genomic_DNA"/>
</dbReference>
<keyword evidence="2" id="KW-1185">Reference proteome</keyword>
<accession>A0ABD5XPV4</accession>
<name>A0ABD5XPV4_9EURY</name>
<evidence type="ECO:0008006" key="3">
    <source>
        <dbReference type="Google" id="ProtNLM"/>
    </source>
</evidence>
<gene>
    <name evidence="1" type="ORF">ACFQRB_01045</name>
</gene>
<organism evidence="1 2">
    <name type="scientific">Halobaculum litoreum</name>
    <dbReference type="NCBI Taxonomy" id="3031998"/>
    <lineage>
        <taxon>Archaea</taxon>
        <taxon>Methanobacteriati</taxon>
        <taxon>Methanobacteriota</taxon>
        <taxon>Stenosarchaea group</taxon>
        <taxon>Halobacteria</taxon>
        <taxon>Halobacteriales</taxon>
        <taxon>Haloferacaceae</taxon>
        <taxon>Halobaculum</taxon>
    </lineage>
</organism>